<evidence type="ECO:0000259" key="2">
    <source>
        <dbReference type="SMART" id="SM00867"/>
    </source>
</evidence>
<dbReference type="SMART" id="SM00867">
    <property type="entry name" value="YceI"/>
    <property type="match status" value="1"/>
</dbReference>
<comment type="similarity">
    <text evidence="1">Belongs to the UPF0312 family.</text>
</comment>
<dbReference type="Pfam" id="PF04264">
    <property type="entry name" value="YceI"/>
    <property type="match status" value="1"/>
</dbReference>
<dbReference type="Gene3D" id="2.40.128.110">
    <property type="entry name" value="Lipid/polyisoprenoid-binding, YceI-like"/>
    <property type="match status" value="1"/>
</dbReference>
<feature type="domain" description="Lipid/polyisoprenoid-binding YceI-like" evidence="2">
    <location>
        <begin position="32"/>
        <end position="201"/>
    </location>
</feature>
<name>A0A543KMQ8_9MICO</name>
<gene>
    <name evidence="3" type="ORF">FB476_1215</name>
</gene>
<organism evidence="3 4">
    <name type="scientific">Ornithinimicrobium humiphilum</name>
    <dbReference type="NCBI Taxonomy" id="125288"/>
    <lineage>
        <taxon>Bacteria</taxon>
        <taxon>Bacillati</taxon>
        <taxon>Actinomycetota</taxon>
        <taxon>Actinomycetes</taxon>
        <taxon>Micrococcales</taxon>
        <taxon>Ornithinimicrobiaceae</taxon>
        <taxon>Ornithinimicrobium</taxon>
    </lineage>
</organism>
<dbReference type="AlphaFoldDB" id="A0A543KMQ8"/>
<evidence type="ECO:0000313" key="4">
    <source>
        <dbReference type="Proteomes" id="UP000315133"/>
    </source>
</evidence>
<dbReference type="SUPFAM" id="SSF101874">
    <property type="entry name" value="YceI-like"/>
    <property type="match status" value="1"/>
</dbReference>
<dbReference type="OrthoDB" id="9811006at2"/>
<protein>
    <submittedName>
        <fullName evidence="3">Polyisoprenoid-binding protein YceI</fullName>
    </submittedName>
</protein>
<dbReference type="InterPro" id="IPR007372">
    <property type="entry name" value="Lipid/polyisoprenoid-bd_YceI"/>
</dbReference>
<dbReference type="Proteomes" id="UP000315133">
    <property type="component" value="Unassembled WGS sequence"/>
</dbReference>
<reference evidence="3 4" key="1">
    <citation type="submission" date="2019-06" db="EMBL/GenBank/DDBJ databases">
        <title>Sequencing the genomes of 1000 actinobacteria strains.</title>
        <authorList>
            <person name="Klenk H.-P."/>
        </authorList>
    </citation>
    <scope>NUCLEOTIDE SEQUENCE [LARGE SCALE GENOMIC DNA]</scope>
    <source>
        <strain evidence="3 4">DSM 12362</strain>
    </source>
</reference>
<dbReference type="PANTHER" id="PTHR34406">
    <property type="entry name" value="PROTEIN YCEI"/>
    <property type="match status" value="1"/>
</dbReference>
<dbReference type="InterPro" id="IPR036761">
    <property type="entry name" value="TTHA0802/YceI-like_sf"/>
</dbReference>
<sequence length="204" mass="22166">MGLLDFIRRPLDESARAAAPAAEVDDDRLAGRWRIDPDRSTLGFSARYAMVITVNGRFTSFEGGGVLDPGRPEVSSAEVVIDAASVDTGVADRDAHLRSSDFFGVRRHPRLSFTSTLVERVPPAIWRVTGDLSVREVTRPVTVDFVLTGLELDPDGRPRAAFSGSTSIDRKDWGLTWNAALETGGVLVGETIRLTLDVSAVRED</sequence>
<evidence type="ECO:0000256" key="1">
    <source>
        <dbReference type="ARBA" id="ARBA00008812"/>
    </source>
</evidence>
<keyword evidence="4" id="KW-1185">Reference proteome</keyword>
<dbReference type="EMBL" id="VFPU01000001">
    <property type="protein sequence ID" value="TQM96349.1"/>
    <property type="molecule type" value="Genomic_DNA"/>
</dbReference>
<dbReference type="RefSeq" id="WP_141819932.1">
    <property type="nucleotide sequence ID" value="NZ_BAAAIL010000003.1"/>
</dbReference>
<comment type="caution">
    <text evidence="3">The sequence shown here is derived from an EMBL/GenBank/DDBJ whole genome shotgun (WGS) entry which is preliminary data.</text>
</comment>
<dbReference type="PANTHER" id="PTHR34406:SF1">
    <property type="entry name" value="PROTEIN YCEI"/>
    <property type="match status" value="1"/>
</dbReference>
<accession>A0A543KMQ8</accession>
<proteinExistence type="inferred from homology"/>
<evidence type="ECO:0000313" key="3">
    <source>
        <dbReference type="EMBL" id="TQM96349.1"/>
    </source>
</evidence>